<comment type="caution">
    <text evidence="1">The sequence shown here is derived from an EMBL/GenBank/DDBJ whole genome shotgun (WGS) entry which is preliminary data.</text>
</comment>
<reference evidence="1" key="1">
    <citation type="journal article" date="2021" name="G3 (Bethesda)">
        <title>Genomic diversity, chromosomal rearrangements, and interspecies hybridization in the ogataea polymorpha species complex.</title>
        <authorList>
            <person name="Hanson S.J."/>
            <person name="Cinneide E.O."/>
            <person name="Salzberg L.I."/>
            <person name="Wolfe K.H."/>
            <person name="McGowan J."/>
            <person name="Fitzpatrick D.A."/>
            <person name="Matlin K."/>
        </authorList>
    </citation>
    <scope>NUCLEOTIDE SEQUENCE</scope>
    <source>
        <strain evidence="1">61-244</strain>
    </source>
</reference>
<protein>
    <submittedName>
        <fullName evidence="1">Uncharacterized protein</fullName>
    </submittedName>
</protein>
<dbReference type="AlphaFoldDB" id="A0AAN6I399"/>
<dbReference type="Proteomes" id="UP001196530">
    <property type="component" value="Unassembled WGS sequence"/>
</dbReference>
<sequence>MASEVLKVSVKKSARYACIIQDKQKLSPICGRYKVPSFSVTIMGSEKDVAVTTGQVSRFSHELNTHEVIATITSANGHNVEITTDVDLAMKLAVAQKVDGKITVLK</sequence>
<dbReference type="GeneID" id="66129190"/>
<dbReference type="RefSeq" id="XP_043057726.1">
    <property type="nucleotide sequence ID" value="XM_043205915.1"/>
</dbReference>
<gene>
    <name evidence="1" type="ORF">KL928_005139</name>
</gene>
<organism evidence="1 2">
    <name type="scientific">Pichia angusta</name>
    <name type="common">Yeast</name>
    <name type="synonym">Hansenula polymorpha</name>
    <dbReference type="NCBI Taxonomy" id="870730"/>
    <lineage>
        <taxon>Eukaryota</taxon>
        <taxon>Fungi</taxon>
        <taxon>Dikarya</taxon>
        <taxon>Ascomycota</taxon>
        <taxon>Saccharomycotina</taxon>
        <taxon>Pichiomycetes</taxon>
        <taxon>Pichiales</taxon>
        <taxon>Pichiaceae</taxon>
        <taxon>Ogataea</taxon>
    </lineage>
</organism>
<accession>A0AAN6I399</accession>
<evidence type="ECO:0000313" key="1">
    <source>
        <dbReference type="EMBL" id="KAG7816173.1"/>
    </source>
</evidence>
<evidence type="ECO:0000313" key="2">
    <source>
        <dbReference type="Proteomes" id="UP001196530"/>
    </source>
</evidence>
<dbReference type="EMBL" id="JAHLUX010000012">
    <property type="protein sequence ID" value="KAG7816173.1"/>
    <property type="molecule type" value="Genomic_DNA"/>
</dbReference>
<name>A0AAN6I399_PICAN</name>
<proteinExistence type="predicted"/>